<sequence>MEINFIKEVGLATNSLANTIGVTHCMLKETGFLRGELPYIPCFELTFVDIQDYSSQFHITFGILHLIKSLI</sequence>
<gene>
    <name evidence="1" type="ORF">RclHR1_16230003</name>
</gene>
<dbReference type="AlphaFoldDB" id="A0A2Z6QH80"/>
<comment type="caution">
    <text evidence="1">The sequence shown here is derived from an EMBL/GenBank/DDBJ whole genome shotgun (WGS) entry which is preliminary data.</text>
</comment>
<evidence type="ECO:0000313" key="2">
    <source>
        <dbReference type="Proteomes" id="UP000247702"/>
    </source>
</evidence>
<organism evidence="1 2">
    <name type="scientific">Rhizophagus clarus</name>
    <dbReference type="NCBI Taxonomy" id="94130"/>
    <lineage>
        <taxon>Eukaryota</taxon>
        <taxon>Fungi</taxon>
        <taxon>Fungi incertae sedis</taxon>
        <taxon>Mucoromycota</taxon>
        <taxon>Glomeromycotina</taxon>
        <taxon>Glomeromycetes</taxon>
        <taxon>Glomerales</taxon>
        <taxon>Glomeraceae</taxon>
        <taxon>Rhizophagus</taxon>
    </lineage>
</organism>
<name>A0A2Z6QH80_9GLOM</name>
<proteinExistence type="predicted"/>
<accession>A0A2Z6QH80</accession>
<keyword evidence="2" id="KW-1185">Reference proteome</keyword>
<dbReference type="Proteomes" id="UP000247702">
    <property type="component" value="Unassembled WGS sequence"/>
</dbReference>
<reference evidence="1 2" key="1">
    <citation type="submission" date="2017-11" db="EMBL/GenBank/DDBJ databases">
        <title>The genome of Rhizophagus clarus HR1 reveals common genetic basis of auxotrophy among arbuscular mycorrhizal fungi.</title>
        <authorList>
            <person name="Kobayashi Y."/>
        </authorList>
    </citation>
    <scope>NUCLEOTIDE SEQUENCE [LARGE SCALE GENOMIC DNA]</scope>
    <source>
        <strain evidence="1 2">HR1</strain>
    </source>
</reference>
<dbReference type="EMBL" id="BEXD01000695">
    <property type="protein sequence ID" value="GBB89530.1"/>
    <property type="molecule type" value="Genomic_DNA"/>
</dbReference>
<protein>
    <submittedName>
        <fullName evidence="1">Uncharacterized protein</fullName>
    </submittedName>
</protein>
<evidence type="ECO:0000313" key="1">
    <source>
        <dbReference type="EMBL" id="GBB89530.1"/>
    </source>
</evidence>